<keyword evidence="1" id="KW-0175">Coiled coil</keyword>
<dbReference type="AlphaFoldDB" id="A0AAV2QI21"/>
<accession>A0AAV2QI21</accession>
<evidence type="ECO:0000256" key="1">
    <source>
        <dbReference type="SAM" id="Coils"/>
    </source>
</evidence>
<comment type="caution">
    <text evidence="2">The sequence shown here is derived from an EMBL/GenBank/DDBJ whole genome shotgun (WGS) entry which is preliminary data.</text>
</comment>
<dbReference type="Proteomes" id="UP001497623">
    <property type="component" value="Unassembled WGS sequence"/>
</dbReference>
<reference evidence="2 3" key="1">
    <citation type="submission" date="2024-05" db="EMBL/GenBank/DDBJ databases">
        <authorList>
            <person name="Wallberg A."/>
        </authorList>
    </citation>
    <scope>NUCLEOTIDE SEQUENCE [LARGE SCALE GENOMIC DNA]</scope>
</reference>
<feature type="non-terminal residue" evidence="2">
    <location>
        <position position="1"/>
    </location>
</feature>
<evidence type="ECO:0000313" key="3">
    <source>
        <dbReference type="Proteomes" id="UP001497623"/>
    </source>
</evidence>
<protein>
    <submittedName>
        <fullName evidence="2">Uncharacterized protein</fullName>
    </submittedName>
</protein>
<feature type="coiled-coil region" evidence="1">
    <location>
        <begin position="3"/>
        <end position="47"/>
    </location>
</feature>
<keyword evidence="3" id="KW-1185">Reference proteome</keyword>
<gene>
    <name evidence="2" type="ORF">MNOR_LOCUS13032</name>
</gene>
<organism evidence="2 3">
    <name type="scientific">Meganyctiphanes norvegica</name>
    <name type="common">Northern krill</name>
    <name type="synonym">Thysanopoda norvegica</name>
    <dbReference type="NCBI Taxonomy" id="48144"/>
    <lineage>
        <taxon>Eukaryota</taxon>
        <taxon>Metazoa</taxon>
        <taxon>Ecdysozoa</taxon>
        <taxon>Arthropoda</taxon>
        <taxon>Crustacea</taxon>
        <taxon>Multicrustacea</taxon>
        <taxon>Malacostraca</taxon>
        <taxon>Eumalacostraca</taxon>
        <taxon>Eucarida</taxon>
        <taxon>Euphausiacea</taxon>
        <taxon>Euphausiidae</taxon>
        <taxon>Meganyctiphanes</taxon>
    </lineage>
</organism>
<evidence type="ECO:0000313" key="2">
    <source>
        <dbReference type="EMBL" id="CAL4086542.1"/>
    </source>
</evidence>
<dbReference type="EMBL" id="CAXKWB010007315">
    <property type="protein sequence ID" value="CAL4086542.1"/>
    <property type="molecule type" value="Genomic_DNA"/>
</dbReference>
<name>A0AAV2QI21_MEGNR</name>
<proteinExistence type="predicted"/>
<sequence length="166" mass="19071">NQLLYLEQLVKQKEEEYHESQEKLELLEEAERAHTAYKTQMKKLESLSVYMPAIGEATESLSRGLEKTLHQINTKDIYTPQDDTQYGDSFEMSLEENLKLLEDLENKMQPRQESIINYQKHVNDTQMVSNMMQECSLKILQSESLAVQEASLRLGGNQKGTAQGSV</sequence>